<proteinExistence type="predicted"/>
<sequence length="63" mass="7123">MPEKESPIINLPHGNWMDDESVYISLPLLTLHIPVEHFEELADSIADTLLMFKSVMNNEVGNS</sequence>
<accession>A0A0F9G5J6</accession>
<name>A0A0F9G5J6_9ZZZZ</name>
<dbReference type="EMBL" id="LAZR01019033">
    <property type="protein sequence ID" value="KKL94039.1"/>
    <property type="molecule type" value="Genomic_DNA"/>
</dbReference>
<reference evidence="1" key="1">
    <citation type="journal article" date="2015" name="Nature">
        <title>Complex archaea that bridge the gap between prokaryotes and eukaryotes.</title>
        <authorList>
            <person name="Spang A."/>
            <person name="Saw J.H."/>
            <person name="Jorgensen S.L."/>
            <person name="Zaremba-Niedzwiedzka K."/>
            <person name="Martijn J."/>
            <person name="Lind A.E."/>
            <person name="van Eijk R."/>
            <person name="Schleper C."/>
            <person name="Guy L."/>
            <person name="Ettema T.J."/>
        </authorList>
    </citation>
    <scope>NUCLEOTIDE SEQUENCE</scope>
</reference>
<evidence type="ECO:0000313" key="1">
    <source>
        <dbReference type="EMBL" id="KKL94039.1"/>
    </source>
</evidence>
<protein>
    <submittedName>
        <fullName evidence="1">Uncharacterized protein</fullName>
    </submittedName>
</protein>
<organism evidence="1">
    <name type="scientific">marine sediment metagenome</name>
    <dbReference type="NCBI Taxonomy" id="412755"/>
    <lineage>
        <taxon>unclassified sequences</taxon>
        <taxon>metagenomes</taxon>
        <taxon>ecological metagenomes</taxon>
    </lineage>
</organism>
<comment type="caution">
    <text evidence="1">The sequence shown here is derived from an EMBL/GenBank/DDBJ whole genome shotgun (WGS) entry which is preliminary data.</text>
</comment>
<gene>
    <name evidence="1" type="ORF">LCGC14_1868720</name>
</gene>
<dbReference type="AlphaFoldDB" id="A0A0F9G5J6"/>